<dbReference type="Proteomes" id="UP000018951">
    <property type="component" value="Unassembled WGS sequence"/>
</dbReference>
<reference evidence="1 2" key="1">
    <citation type="journal article" date="2013" name="PLoS ONE">
        <title>Bacterial endosymbiosis in a chordate host: long-term co-evolution and conservation of secondary metabolism.</title>
        <authorList>
            <person name="Kwan J.C."/>
            <person name="Schmidt E.W."/>
        </authorList>
    </citation>
    <scope>NUCLEOTIDE SEQUENCE [LARGE SCALE GENOMIC DNA]</scope>
    <source>
        <strain evidence="2">L6</strain>
    </source>
</reference>
<dbReference type="AlphaFoldDB" id="W2UZQ2"/>
<proteinExistence type="predicted"/>
<dbReference type="EMBL" id="AXCJ01000005">
    <property type="protein sequence ID" value="ETO91330.1"/>
    <property type="molecule type" value="Genomic_DNA"/>
</dbReference>
<keyword evidence="2" id="KW-1185">Reference proteome</keyword>
<name>W2UZQ2_9RICK</name>
<comment type="caution">
    <text evidence="1">The sequence shown here is derived from an EMBL/GenBank/DDBJ whole genome shotgun (WGS) entry which is preliminary data.</text>
</comment>
<accession>W2UZQ2</accession>
<gene>
    <name evidence="1" type="ORF">P857_241</name>
</gene>
<evidence type="ECO:0000313" key="2">
    <source>
        <dbReference type="Proteomes" id="UP000018951"/>
    </source>
</evidence>
<sequence>MIQKVAKHFRVKSLHQNTFIYKKTSKIDMDDLDIDNALNF</sequence>
<evidence type="ECO:0000313" key="1">
    <source>
        <dbReference type="EMBL" id="ETO91330.1"/>
    </source>
</evidence>
<organism evidence="1 2">
    <name type="scientific">Candidatus Xenolissoclinum pacificiensis L6</name>
    <dbReference type="NCBI Taxonomy" id="1401685"/>
    <lineage>
        <taxon>Bacteria</taxon>
        <taxon>Pseudomonadati</taxon>
        <taxon>Pseudomonadota</taxon>
        <taxon>Alphaproteobacteria</taxon>
        <taxon>Rickettsiales</taxon>
        <taxon>Anaplasmataceae</taxon>
        <taxon>Candidatus Xenolissoclinum</taxon>
    </lineage>
</organism>
<protein>
    <submittedName>
        <fullName evidence="1">Uncharacterized protein</fullName>
    </submittedName>
</protein>